<comment type="pathway">
    <text evidence="3 10">Carbohydrate degradation; glycolysis; D-glyceraldehyde 3-phosphate and glycerone phosphate from D-glucose: step 3/4.</text>
</comment>
<keyword evidence="13" id="KW-1185">Reference proteome</keyword>
<comment type="subcellular location">
    <subcellularLocation>
        <location evidence="2 10">Cytoplasm</location>
    </subcellularLocation>
</comment>
<comment type="subunit">
    <text evidence="10">Homodimer or homotetramer.</text>
</comment>
<dbReference type="GO" id="GO:0005524">
    <property type="term" value="F:ATP binding"/>
    <property type="evidence" value="ECO:0007669"/>
    <property type="project" value="UniProtKB-KW"/>
</dbReference>
<dbReference type="PANTHER" id="PTHR13697">
    <property type="entry name" value="PHOSPHOFRUCTOKINASE"/>
    <property type="match status" value="1"/>
</dbReference>
<gene>
    <name evidence="12" type="primary">pfk</name>
    <name evidence="10" type="synonym">pfkA</name>
    <name evidence="12" type="ORF">KSMBR1_2241</name>
</gene>
<accession>A0A2C9CGC6</accession>
<dbReference type="GO" id="GO:0003872">
    <property type="term" value="F:6-phosphofructokinase activity"/>
    <property type="evidence" value="ECO:0007669"/>
    <property type="project" value="UniProtKB-UniRule"/>
</dbReference>
<dbReference type="GO" id="GO:0042802">
    <property type="term" value="F:identical protein binding"/>
    <property type="evidence" value="ECO:0007669"/>
    <property type="project" value="TreeGrafter"/>
</dbReference>
<dbReference type="UniPathway" id="UPA00109">
    <property type="reaction ID" value="UER00182"/>
</dbReference>
<feature type="binding site" description="in other chain" evidence="10">
    <location>
        <begin position="177"/>
        <end position="179"/>
    </location>
    <ligand>
        <name>substrate</name>
        <note>ligand shared between dimeric partners</note>
    </ligand>
</feature>
<dbReference type="InterPro" id="IPR012829">
    <property type="entry name" value="Phosphofructokinase_III"/>
</dbReference>
<feature type="binding site" evidence="10">
    <location>
        <position position="50"/>
    </location>
    <ligand>
        <name>ATP</name>
        <dbReference type="ChEBI" id="CHEBI:30616"/>
    </ligand>
</feature>
<organism evidence="12 13">
    <name type="scientific">Kuenenia stuttgartiensis</name>
    <dbReference type="NCBI Taxonomy" id="174633"/>
    <lineage>
        <taxon>Bacteria</taxon>
        <taxon>Pseudomonadati</taxon>
        <taxon>Planctomycetota</taxon>
        <taxon>Candidatus Brocadiia</taxon>
        <taxon>Candidatus Brocadiales</taxon>
        <taxon>Candidatus Brocadiaceae</taxon>
        <taxon>Candidatus Kuenenia</taxon>
    </lineage>
</organism>
<sequence>MGKNECRWVFCLFKIQPNLRKNEGVFFFPPGAISLMSHNVKKIGVLTGGGDCPGLNAVIRAIVKSAVQKHDIAITGIEDGYDGLILPNKTRELTPFNSRGILHVGGTILGTSNRANPFKYRITVNGKTEIRDVSSEVIQKTKSLELDALIVIGGDGSLNIASHLYDMGCPVVGVPKTIDNDILFTDVSFGFSTAVQIATEMLDRLHTTAESHHRVMVMEVMGRYAGWIAVASGIAGGADVILIPEIPYDKEEICQKILRRQKKGCRSSIVVVSEGAKEIDGALCILQSAEEGGSAERLGGAGEKAGLYIKNNTGIDVRVTTLGHVQRGGTPNATDRILSTRFGAAAVKLIINNQFGRMVCLKGQDIESVPLSSVAGGQKKVPTETGLVITAEEIGVNFGRKA</sequence>
<dbReference type="Pfam" id="PF00365">
    <property type="entry name" value="PFK"/>
    <property type="match status" value="1"/>
</dbReference>
<evidence type="ECO:0000256" key="3">
    <source>
        <dbReference type="ARBA" id="ARBA00004679"/>
    </source>
</evidence>
<dbReference type="GO" id="GO:0046872">
    <property type="term" value="F:metal ion binding"/>
    <property type="evidence" value="ECO:0007669"/>
    <property type="project" value="UniProtKB-KW"/>
</dbReference>
<dbReference type="InterPro" id="IPR022953">
    <property type="entry name" value="ATP_PFK"/>
</dbReference>
<feature type="binding site" evidence="10">
    <location>
        <position position="155"/>
    </location>
    <ligand>
        <name>Mg(2+)</name>
        <dbReference type="ChEBI" id="CHEBI:18420"/>
        <note>catalytic</note>
    </ligand>
</feature>
<feature type="site" description="Important for substrate specificity; cannot use PPi as phosphoryl donor" evidence="10">
    <location>
        <position position="156"/>
    </location>
</feature>
<dbReference type="AlphaFoldDB" id="A0A2C9CGC6"/>
<evidence type="ECO:0000256" key="6">
    <source>
        <dbReference type="ARBA" id="ARBA00022723"/>
    </source>
</evidence>
<dbReference type="FunFam" id="3.40.50.460:FF:000002">
    <property type="entry name" value="ATP-dependent 6-phosphofructokinase"/>
    <property type="match status" value="1"/>
</dbReference>
<dbReference type="EC" id="2.7.1.11" evidence="10"/>
<dbReference type="HAMAP" id="MF_01976">
    <property type="entry name" value="Phosphofructokinase_III"/>
    <property type="match status" value="1"/>
</dbReference>
<dbReference type="Gene3D" id="3.40.50.460">
    <property type="entry name" value="Phosphofructokinase domain"/>
    <property type="match status" value="1"/>
</dbReference>
<proteinExistence type="inferred from homology"/>
<protein>
    <recommendedName>
        <fullName evidence="10">ATP-dependent 6-phosphofructokinase</fullName>
        <shortName evidence="10">ATP-PFK</shortName>
        <shortName evidence="10">Phosphofructokinase</shortName>
        <ecNumber evidence="10">2.7.1.11</ecNumber>
    </recommendedName>
    <alternativeName>
        <fullName evidence="10">Phosphohexokinase</fullName>
    </alternativeName>
</protein>
<dbReference type="KEGG" id="kst:KSMBR1_2241"/>
<keyword evidence="5 10" id="KW-0808">Transferase</keyword>
<dbReference type="GO" id="GO:0070095">
    <property type="term" value="F:fructose-6-phosphate binding"/>
    <property type="evidence" value="ECO:0007669"/>
    <property type="project" value="TreeGrafter"/>
</dbReference>
<feature type="binding site" description="in other chain" evidence="10">
    <location>
        <begin position="324"/>
        <end position="327"/>
    </location>
    <ligand>
        <name>substrate</name>
        <note>ligand shared between dimeric partners</note>
    </ligand>
</feature>
<keyword evidence="9 10" id="KW-0324">Glycolysis</keyword>
<feature type="active site" description="Proton acceptor" evidence="10">
    <location>
        <position position="179"/>
    </location>
</feature>
<evidence type="ECO:0000256" key="10">
    <source>
        <dbReference type="HAMAP-Rule" id="MF_01976"/>
    </source>
</evidence>
<dbReference type="InterPro" id="IPR015912">
    <property type="entry name" value="Phosphofructokinase_CS"/>
</dbReference>
<comment type="function">
    <text evidence="10">Catalyzes the phosphorylation of D-fructose 6-phosphate to fructose 1,6-bisphosphate by ATP, the first committing step of glycolysis.</text>
</comment>
<keyword evidence="7 10" id="KW-0418">Kinase</keyword>
<comment type="caution">
    <text evidence="10">Lacks conserved residue(s) required for the propagation of feature annotation.</text>
</comment>
<dbReference type="InterPro" id="IPR000023">
    <property type="entry name" value="Phosphofructokinase_dom"/>
</dbReference>
<name>A0A2C9CGC6_KUEST</name>
<dbReference type="Gene3D" id="3.40.50.450">
    <property type="match status" value="1"/>
</dbReference>
<dbReference type="GO" id="GO:0016208">
    <property type="term" value="F:AMP binding"/>
    <property type="evidence" value="ECO:0007669"/>
    <property type="project" value="TreeGrafter"/>
</dbReference>
<feature type="binding site" evidence="10">
    <location>
        <position position="214"/>
    </location>
    <ligand>
        <name>substrate</name>
        <note>ligand shared between dimeric partners</note>
    </ligand>
</feature>
<feature type="binding site" evidence="10">
    <location>
        <begin position="114"/>
        <end position="115"/>
    </location>
    <ligand>
        <name>ATP</name>
        <dbReference type="ChEBI" id="CHEBI:30616"/>
    </ligand>
</feature>
<feature type="binding site" evidence="10">
    <location>
        <position position="318"/>
    </location>
    <ligand>
        <name>substrate</name>
        <note>ligand shared between dimeric partners</note>
    </ligand>
</feature>
<evidence type="ECO:0000313" key="13">
    <source>
        <dbReference type="Proteomes" id="UP000221734"/>
    </source>
</evidence>
<dbReference type="PRINTS" id="PR00476">
    <property type="entry name" value="PHFRCTKINASE"/>
</dbReference>
<dbReference type="PANTHER" id="PTHR13697:SF52">
    <property type="entry name" value="ATP-DEPENDENT 6-PHOSPHOFRUCTOKINASE 3"/>
    <property type="match status" value="1"/>
</dbReference>
<feature type="binding site" evidence="10">
    <location>
        <begin position="154"/>
        <end position="157"/>
    </location>
    <ligand>
        <name>ATP</name>
        <dbReference type="ChEBI" id="CHEBI:30616"/>
    </ligand>
</feature>
<feature type="domain" description="Phosphofructokinase" evidence="11">
    <location>
        <begin position="42"/>
        <end position="350"/>
    </location>
</feature>
<dbReference type="SUPFAM" id="SSF53784">
    <property type="entry name" value="Phosphofructokinase"/>
    <property type="match status" value="1"/>
</dbReference>
<evidence type="ECO:0000256" key="5">
    <source>
        <dbReference type="ARBA" id="ARBA00022679"/>
    </source>
</evidence>
<dbReference type="GO" id="GO:0006002">
    <property type="term" value="P:fructose 6-phosphate metabolic process"/>
    <property type="evidence" value="ECO:0007669"/>
    <property type="project" value="InterPro"/>
</dbReference>
<dbReference type="GO" id="GO:0005945">
    <property type="term" value="C:6-phosphofructokinase complex"/>
    <property type="evidence" value="ECO:0007669"/>
    <property type="project" value="TreeGrafter"/>
</dbReference>
<comment type="similarity">
    <text evidence="10">Belongs to the phosphofructokinase type A (PFKA) family. Mixed-substrate PFK group III subfamily.</text>
</comment>
<keyword evidence="4 10" id="KW-0963">Cytoplasm</keyword>
<dbReference type="NCBIfam" id="NF002872">
    <property type="entry name" value="PRK03202.1"/>
    <property type="match status" value="1"/>
</dbReference>
<dbReference type="GO" id="GO:0061621">
    <property type="term" value="P:canonical glycolysis"/>
    <property type="evidence" value="ECO:0007669"/>
    <property type="project" value="TreeGrafter"/>
</dbReference>
<evidence type="ECO:0000256" key="4">
    <source>
        <dbReference type="ARBA" id="ARBA00022490"/>
    </source>
</evidence>
<dbReference type="PROSITE" id="PS00433">
    <property type="entry name" value="PHOSPHOFRUCTOKINASE"/>
    <property type="match status" value="1"/>
</dbReference>
<dbReference type="Proteomes" id="UP000221734">
    <property type="component" value="Chromosome Kuenenia_stuttgartiensis_MBR1"/>
</dbReference>
<keyword evidence="10" id="KW-0067">ATP-binding</keyword>
<keyword evidence="6 10" id="KW-0479">Metal-binding</keyword>
<keyword evidence="8 10" id="KW-0460">Magnesium</keyword>
<feature type="binding site" description="in other chain" evidence="10">
    <location>
        <begin position="221"/>
        <end position="223"/>
    </location>
    <ligand>
        <name>substrate</name>
        <note>ligand shared between dimeric partners</note>
    </ligand>
</feature>
<evidence type="ECO:0000259" key="11">
    <source>
        <dbReference type="Pfam" id="PF00365"/>
    </source>
</evidence>
<evidence type="ECO:0000256" key="7">
    <source>
        <dbReference type="ARBA" id="ARBA00022777"/>
    </source>
</evidence>
<dbReference type="EMBL" id="LT934425">
    <property type="protein sequence ID" value="SOH04736.1"/>
    <property type="molecule type" value="Genomic_DNA"/>
</dbReference>
<evidence type="ECO:0000313" key="12">
    <source>
        <dbReference type="EMBL" id="SOH04736.1"/>
    </source>
</evidence>
<feature type="binding site" description="in other chain" evidence="10">
    <location>
        <position position="274"/>
    </location>
    <ligand>
        <name>substrate</name>
        <note>ligand shared between dimeric partners</note>
    </ligand>
</feature>
<evidence type="ECO:0000256" key="8">
    <source>
        <dbReference type="ARBA" id="ARBA00022842"/>
    </source>
</evidence>
<reference evidence="13" key="1">
    <citation type="submission" date="2017-10" db="EMBL/GenBank/DDBJ databases">
        <authorList>
            <person name="Frank J."/>
        </authorList>
    </citation>
    <scope>NUCLEOTIDE SEQUENCE [LARGE SCALE GENOMIC DNA]</scope>
</reference>
<evidence type="ECO:0000256" key="9">
    <source>
        <dbReference type="ARBA" id="ARBA00023152"/>
    </source>
</evidence>
<keyword evidence="10" id="KW-0547">Nucleotide-binding</keyword>
<comment type="cofactor">
    <cofactor evidence="1 10">
        <name>Mg(2+)</name>
        <dbReference type="ChEBI" id="CHEBI:18420"/>
    </cofactor>
</comment>
<dbReference type="GO" id="GO:0030388">
    <property type="term" value="P:fructose 1,6-bisphosphate metabolic process"/>
    <property type="evidence" value="ECO:0007669"/>
    <property type="project" value="TreeGrafter"/>
</dbReference>
<dbReference type="GO" id="GO:0048029">
    <property type="term" value="F:monosaccharide binding"/>
    <property type="evidence" value="ECO:0007669"/>
    <property type="project" value="TreeGrafter"/>
</dbReference>
<comment type="catalytic activity">
    <reaction evidence="10">
        <text>beta-D-fructose 6-phosphate + ATP = beta-D-fructose 1,6-bisphosphate + ADP + H(+)</text>
        <dbReference type="Rhea" id="RHEA:16109"/>
        <dbReference type="ChEBI" id="CHEBI:15378"/>
        <dbReference type="ChEBI" id="CHEBI:30616"/>
        <dbReference type="ChEBI" id="CHEBI:32966"/>
        <dbReference type="ChEBI" id="CHEBI:57634"/>
        <dbReference type="ChEBI" id="CHEBI:456216"/>
        <dbReference type="EC" id="2.7.1.11"/>
    </reaction>
</comment>
<dbReference type="GO" id="GO:0047334">
    <property type="term" value="F:diphosphate-fructose-6-phosphate 1-phosphotransferase activity"/>
    <property type="evidence" value="ECO:0007669"/>
    <property type="project" value="InterPro"/>
</dbReference>
<dbReference type="InterPro" id="IPR035966">
    <property type="entry name" value="PKF_sf"/>
</dbReference>
<evidence type="ECO:0000256" key="1">
    <source>
        <dbReference type="ARBA" id="ARBA00001946"/>
    </source>
</evidence>
<evidence type="ECO:0000256" key="2">
    <source>
        <dbReference type="ARBA" id="ARBA00004496"/>
    </source>
</evidence>